<dbReference type="OrthoDB" id="110653at2759"/>
<evidence type="ECO:0000313" key="2">
    <source>
        <dbReference type="EMBL" id="KAG7380683.1"/>
    </source>
</evidence>
<comment type="caution">
    <text evidence="2">The sequence shown here is derived from an EMBL/GenBank/DDBJ whole genome shotgun (WGS) entry which is preliminary data.</text>
</comment>
<organism evidence="2 3">
    <name type="scientific">Phytophthora boehmeriae</name>
    <dbReference type="NCBI Taxonomy" id="109152"/>
    <lineage>
        <taxon>Eukaryota</taxon>
        <taxon>Sar</taxon>
        <taxon>Stramenopiles</taxon>
        <taxon>Oomycota</taxon>
        <taxon>Peronosporomycetes</taxon>
        <taxon>Peronosporales</taxon>
        <taxon>Peronosporaceae</taxon>
        <taxon>Phytophthora</taxon>
    </lineage>
</organism>
<reference evidence="2" key="1">
    <citation type="submission" date="2021-02" db="EMBL/GenBank/DDBJ databases">
        <authorList>
            <person name="Palmer J.M."/>
        </authorList>
    </citation>
    <scope>NUCLEOTIDE SEQUENCE</scope>
    <source>
        <strain evidence="2">SCRP23</strain>
    </source>
</reference>
<proteinExistence type="predicted"/>
<protein>
    <submittedName>
        <fullName evidence="2">WD repeat domain</fullName>
    </submittedName>
</protein>
<sequence>MGKASRKKQQDEQKRQFIANHGDGRSNEERANARAMLDALQKKLEDDALREDGFFFVNGKFADSRKPRLTPGMKMRDFRGHVRNITDIEIVRVPASRNQSNKEIITLFTFGLDW</sequence>
<feature type="region of interest" description="Disordered" evidence="1">
    <location>
        <begin position="1"/>
        <end position="29"/>
    </location>
</feature>
<name>A0A8T1VKR1_9STRA</name>
<evidence type="ECO:0000313" key="3">
    <source>
        <dbReference type="Proteomes" id="UP000693981"/>
    </source>
</evidence>
<dbReference type="EMBL" id="JAGDFL010000847">
    <property type="protein sequence ID" value="KAG7380683.1"/>
    <property type="molecule type" value="Genomic_DNA"/>
</dbReference>
<dbReference type="AlphaFoldDB" id="A0A8T1VKR1"/>
<accession>A0A8T1VKR1</accession>
<gene>
    <name evidence="2" type="primary">OBSL1</name>
    <name evidence="2" type="ORF">PHYBOEH_011342</name>
</gene>
<keyword evidence="3" id="KW-1185">Reference proteome</keyword>
<evidence type="ECO:0000256" key="1">
    <source>
        <dbReference type="SAM" id="MobiDB-lite"/>
    </source>
</evidence>
<dbReference type="Proteomes" id="UP000693981">
    <property type="component" value="Unassembled WGS sequence"/>
</dbReference>